<dbReference type="Gene3D" id="3.10.580.20">
    <property type="match status" value="1"/>
</dbReference>
<dbReference type="PANTHER" id="PTHR45711:SF6">
    <property type="entry name" value="CHLORIDE CHANNEL PROTEIN"/>
    <property type="match status" value="1"/>
</dbReference>
<evidence type="ECO:0000256" key="4">
    <source>
        <dbReference type="ARBA" id="ARBA00022989"/>
    </source>
</evidence>
<keyword evidence="2" id="KW-0813">Transport</keyword>
<feature type="transmembrane region" description="Helical" evidence="9">
    <location>
        <begin position="401"/>
        <end position="421"/>
    </location>
</feature>
<evidence type="ECO:0000256" key="1">
    <source>
        <dbReference type="ARBA" id="ARBA00004141"/>
    </source>
</evidence>
<dbReference type="AlphaFoldDB" id="A0A8H3GK12"/>
<evidence type="ECO:0000256" key="8">
    <source>
        <dbReference type="SAM" id="MobiDB-lite"/>
    </source>
</evidence>
<dbReference type="Gene3D" id="1.10.3080.10">
    <property type="entry name" value="Clc chloride channel"/>
    <property type="match status" value="1"/>
</dbReference>
<dbReference type="SUPFAM" id="SSF48452">
    <property type="entry name" value="TPR-like"/>
    <property type="match status" value="1"/>
</dbReference>
<feature type="transmembrane region" description="Helical" evidence="9">
    <location>
        <begin position="260"/>
        <end position="276"/>
    </location>
</feature>
<proteinExistence type="predicted"/>
<dbReference type="GO" id="GO:0005769">
    <property type="term" value="C:early endosome"/>
    <property type="evidence" value="ECO:0007669"/>
    <property type="project" value="TreeGrafter"/>
</dbReference>
<gene>
    <name evidence="10" type="ORF">RDB_LOCUS53322</name>
</gene>
<dbReference type="Pfam" id="PF00654">
    <property type="entry name" value="Voltage_CLC"/>
    <property type="match status" value="1"/>
</dbReference>
<evidence type="ECO:0000256" key="2">
    <source>
        <dbReference type="ARBA" id="ARBA00022448"/>
    </source>
</evidence>
<evidence type="ECO:0000256" key="6">
    <source>
        <dbReference type="ARBA" id="ARBA00023136"/>
    </source>
</evidence>
<dbReference type="CDD" id="cd03684">
    <property type="entry name" value="ClC_3_like"/>
    <property type="match status" value="1"/>
</dbReference>
<feature type="transmembrane region" description="Helical" evidence="9">
    <location>
        <begin position="186"/>
        <end position="204"/>
    </location>
</feature>
<keyword evidence="5" id="KW-0406">Ion transport</keyword>
<dbReference type="InterPro" id="IPR011990">
    <property type="entry name" value="TPR-like_helical_dom_sf"/>
</dbReference>
<dbReference type="Gene3D" id="1.25.40.10">
    <property type="entry name" value="Tetratricopeptide repeat domain"/>
    <property type="match status" value="1"/>
</dbReference>
<dbReference type="EMBL" id="CAJMXA010001202">
    <property type="protein sequence ID" value="CAE6454623.1"/>
    <property type="molecule type" value="Genomic_DNA"/>
</dbReference>
<evidence type="ECO:0000313" key="10">
    <source>
        <dbReference type="EMBL" id="CAE6454623.1"/>
    </source>
</evidence>
<reference evidence="10" key="1">
    <citation type="submission" date="2021-01" db="EMBL/GenBank/DDBJ databases">
        <authorList>
            <person name="Kaushik A."/>
        </authorList>
    </citation>
    <scope>NUCLEOTIDE SEQUENCE</scope>
    <source>
        <strain evidence="10">AG6-10EEA</strain>
    </source>
</reference>
<dbReference type="PANTHER" id="PTHR45711">
    <property type="entry name" value="CHLORIDE CHANNEL PROTEIN"/>
    <property type="match status" value="1"/>
</dbReference>
<dbReference type="InterPro" id="IPR014743">
    <property type="entry name" value="Cl-channel_core"/>
</dbReference>
<evidence type="ECO:0000256" key="3">
    <source>
        <dbReference type="ARBA" id="ARBA00022692"/>
    </source>
</evidence>
<dbReference type="GO" id="GO:0005886">
    <property type="term" value="C:plasma membrane"/>
    <property type="evidence" value="ECO:0007669"/>
    <property type="project" value="TreeGrafter"/>
</dbReference>
<feature type="transmembrane region" description="Helical" evidence="9">
    <location>
        <begin position="225"/>
        <end position="248"/>
    </location>
</feature>
<evidence type="ECO:0000256" key="7">
    <source>
        <dbReference type="ARBA" id="ARBA00023214"/>
    </source>
</evidence>
<accession>A0A8H3GK12</accession>
<feature type="transmembrane region" description="Helical" evidence="9">
    <location>
        <begin position="323"/>
        <end position="345"/>
    </location>
</feature>
<feature type="transmembrane region" description="Helical" evidence="9">
    <location>
        <begin position="365"/>
        <end position="389"/>
    </location>
</feature>
<evidence type="ECO:0000256" key="9">
    <source>
        <dbReference type="SAM" id="Phobius"/>
    </source>
</evidence>
<dbReference type="InterPro" id="IPR046342">
    <property type="entry name" value="CBS_dom_sf"/>
</dbReference>
<keyword evidence="4 9" id="KW-1133">Transmembrane helix</keyword>
<dbReference type="GO" id="GO:0005794">
    <property type="term" value="C:Golgi apparatus"/>
    <property type="evidence" value="ECO:0007669"/>
    <property type="project" value="TreeGrafter"/>
</dbReference>
<feature type="transmembrane region" description="Helical" evidence="9">
    <location>
        <begin position="288"/>
        <end position="311"/>
    </location>
</feature>
<sequence length="1125" mass="123783">MSGQAQTPGFDDTWAQWDEAHPRASKDSSQNTHNDDAGATFSENIETFQEMNPWESQVDLSAGVRKAYRDGATIDWTEEEAVERTYKHTLRSQPGLRGIILPLLDQARIWVVLIVTGILVGFVGAWLDVLVAWLGDIRTGRCSYGFFYNENSCCSGLDAGEECNEWNTWGEYFGIRSIAATSLVQSFIYVVLAMAYSGSAAILVQSYAPYAFHTGIPEIKAILNGYVLDLFLSPWTLLVKSVGLALAVGSGLSLGKEGPLVHVSCCIASIFYDLVSRFKGNQAQKRRILSAAASAGVAVAFGSPLGGVLFGLEELDLFARAHIMWRAFVCAVLAAVTLQWTDVFATGNLVLFRVTEGTPWKGFELFPWMFLSVFGGLAGALLIRLNIAAAVYRHYSWIRDWPLMEVICVTAFTSLLSYPIAFMRAQSSNLVGNLFAECDPTKPDYHGLCNVSSVWQNTFELTLTSAFKLGLTAWTFGMKVPAGIFLPTIAIGATMGRAVGIIMQGWHRAHPTAWIFSSCAPEGQCIFPGFYSVIGAAAMLGGVTRMTISLVVIMFELTGALSHVLPIMIAVMVSKWVGDAFGKEGIYDAWIALHGYPFLSTTVDFRDHGETAASRMLSREQIVSINGHHSTVEELGKLAPIGLREDSQTKLWIEHLLRTHTYRGFPVVDGDRLIGYITRDKLQGAIVTLAEQYPDGVTPPDINCTFVGRHDSSYEEADLSPSLDPAPMQLRPAVPLQVVVGFFQKMRQPGSSAMSILSPIPDPFETTPRASPTNEIVIEGLNHPTLFLPIPTTDPLNALLSKYIPVEARPHRDLVGRYEEQTLEILVMSNSWRALARMARDQIVATPSSETALILDLWSLRLTSLARMRLFNQAAAECSNLYSVLKTISPPATRRQIVPYELDVLHARTMYWAGDLRAYLDELTRLIRVCKSLARRDKSSAWTERGMRTGMMVVTQLIEMQDYPGALAILRPLATSPTSPPEIRFALARIMMEAGDTKAVGMALEGAEKDAVTTALEAAMIGRWEDAEEVLRKAHDEEKDNVVVINNLAVVLLSCGKLDEAIDLLESMLKASPASFVAVEPFLYNLATLYELRSNVAVDRKRNMLREVAQWGGDGIKTGALKLPS</sequence>
<dbReference type="Pfam" id="PF14559">
    <property type="entry name" value="TPR_19"/>
    <property type="match status" value="1"/>
</dbReference>
<keyword evidence="6 9" id="KW-0472">Membrane</keyword>
<comment type="caution">
    <text evidence="10">The sequence shown here is derived from an EMBL/GenBank/DDBJ whole genome shotgun (WGS) entry which is preliminary data.</text>
</comment>
<dbReference type="SUPFAM" id="SSF81340">
    <property type="entry name" value="Clc chloride channel"/>
    <property type="match status" value="1"/>
</dbReference>
<comment type="subcellular location">
    <subcellularLocation>
        <location evidence="1">Membrane</location>
        <topology evidence="1">Multi-pass membrane protein</topology>
    </subcellularLocation>
</comment>
<evidence type="ECO:0008006" key="12">
    <source>
        <dbReference type="Google" id="ProtNLM"/>
    </source>
</evidence>
<dbReference type="Proteomes" id="UP000663853">
    <property type="component" value="Unassembled WGS sequence"/>
</dbReference>
<feature type="transmembrane region" description="Helical" evidence="9">
    <location>
        <begin position="107"/>
        <end position="127"/>
    </location>
</feature>
<dbReference type="PRINTS" id="PR00762">
    <property type="entry name" value="CLCHANNEL"/>
</dbReference>
<keyword evidence="7" id="KW-0868">Chloride</keyword>
<keyword evidence="3 9" id="KW-0812">Transmembrane</keyword>
<feature type="region of interest" description="Disordered" evidence="8">
    <location>
        <begin position="1"/>
        <end position="38"/>
    </location>
</feature>
<dbReference type="InterPro" id="IPR001807">
    <property type="entry name" value="ClC"/>
</dbReference>
<evidence type="ECO:0000313" key="11">
    <source>
        <dbReference type="Proteomes" id="UP000663853"/>
    </source>
</evidence>
<evidence type="ECO:0000256" key="5">
    <source>
        <dbReference type="ARBA" id="ARBA00023065"/>
    </source>
</evidence>
<organism evidence="10 11">
    <name type="scientific">Rhizoctonia solani</name>
    <dbReference type="NCBI Taxonomy" id="456999"/>
    <lineage>
        <taxon>Eukaryota</taxon>
        <taxon>Fungi</taxon>
        <taxon>Dikarya</taxon>
        <taxon>Basidiomycota</taxon>
        <taxon>Agaricomycotina</taxon>
        <taxon>Agaricomycetes</taxon>
        <taxon>Cantharellales</taxon>
        <taxon>Ceratobasidiaceae</taxon>
        <taxon>Rhizoctonia</taxon>
    </lineage>
</organism>
<name>A0A8H3GK12_9AGAM</name>
<dbReference type="SUPFAM" id="SSF54631">
    <property type="entry name" value="CBS-domain pair"/>
    <property type="match status" value="1"/>
</dbReference>
<protein>
    <recommendedName>
        <fullName evidence="12">Chloride channel protein</fullName>
    </recommendedName>
</protein>
<feature type="transmembrane region" description="Helical" evidence="9">
    <location>
        <begin position="550"/>
        <end position="573"/>
    </location>
</feature>
<dbReference type="GO" id="GO:0005247">
    <property type="term" value="F:voltage-gated chloride channel activity"/>
    <property type="evidence" value="ECO:0007669"/>
    <property type="project" value="TreeGrafter"/>
</dbReference>